<dbReference type="GO" id="GO:0008270">
    <property type="term" value="F:zinc ion binding"/>
    <property type="evidence" value="ECO:0007669"/>
    <property type="project" value="UniProtKB-KW"/>
</dbReference>
<dbReference type="Gene3D" id="2.60.260.20">
    <property type="entry name" value="Urease metallochaperone UreE, N-terminal domain"/>
    <property type="match status" value="2"/>
</dbReference>
<dbReference type="InterPro" id="IPR036869">
    <property type="entry name" value="J_dom_sf"/>
</dbReference>
<dbReference type="RefSeq" id="WP_072696285.1">
    <property type="nucleotide sequence ID" value="NZ_FRDI01000003.1"/>
</dbReference>
<dbReference type="Pfam" id="PF01556">
    <property type="entry name" value="DnaJ_C"/>
    <property type="match status" value="1"/>
</dbReference>
<accession>A0A1M7S8G1</accession>
<dbReference type="GO" id="GO:0005737">
    <property type="term" value="C:cytoplasm"/>
    <property type="evidence" value="ECO:0007669"/>
    <property type="project" value="TreeGrafter"/>
</dbReference>
<keyword evidence="5" id="KW-0143">Chaperone</keyword>
<dbReference type="GO" id="GO:0051082">
    <property type="term" value="F:unfolded protein binding"/>
    <property type="evidence" value="ECO:0007669"/>
    <property type="project" value="InterPro"/>
</dbReference>
<dbReference type="InterPro" id="IPR002939">
    <property type="entry name" value="DnaJ_C"/>
</dbReference>
<dbReference type="InterPro" id="IPR001623">
    <property type="entry name" value="DnaJ_domain"/>
</dbReference>
<organism evidence="7 8">
    <name type="scientific">Desulfovibrio litoralis DSM 11393</name>
    <dbReference type="NCBI Taxonomy" id="1121455"/>
    <lineage>
        <taxon>Bacteria</taxon>
        <taxon>Pseudomonadati</taxon>
        <taxon>Thermodesulfobacteriota</taxon>
        <taxon>Desulfovibrionia</taxon>
        <taxon>Desulfovibrionales</taxon>
        <taxon>Desulfovibrionaceae</taxon>
        <taxon>Desulfovibrio</taxon>
    </lineage>
</organism>
<dbReference type="FunFam" id="2.60.260.20:FF:000005">
    <property type="entry name" value="Chaperone protein dnaJ 1, mitochondrial"/>
    <property type="match status" value="1"/>
</dbReference>
<evidence type="ECO:0000313" key="7">
    <source>
        <dbReference type="EMBL" id="SHN54766.1"/>
    </source>
</evidence>
<dbReference type="GO" id="GO:0003677">
    <property type="term" value="F:DNA binding"/>
    <property type="evidence" value="ECO:0007669"/>
    <property type="project" value="UniProtKB-KW"/>
</dbReference>
<dbReference type="STRING" id="1121455.SAMN02745728_00583"/>
<dbReference type="PRINTS" id="PR00625">
    <property type="entry name" value="JDOMAIN"/>
</dbReference>
<gene>
    <name evidence="7" type="ORF">SAMN02745728_00583</name>
</gene>
<evidence type="ECO:0000313" key="8">
    <source>
        <dbReference type="Proteomes" id="UP000186469"/>
    </source>
</evidence>
<dbReference type="SUPFAM" id="SSF49493">
    <property type="entry name" value="HSP40/DnaJ peptide-binding domain"/>
    <property type="match status" value="2"/>
</dbReference>
<dbReference type="PANTHER" id="PTHR43096:SF52">
    <property type="entry name" value="DNAJ HOMOLOG 1, MITOCHONDRIAL-RELATED"/>
    <property type="match status" value="1"/>
</dbReference>
<dbReference type="SMART" id="SM00271">
    <property type="entry name" value="DnaJ"/>
    <property type="match status" value="1"/>
</dbReference>
<keyword evidence="4" id="KW-0862">Zinc</keyword>
<dbReference type="AlphaFoldDB" id="A0A1M7S8G1"/>
<dbReference type="CDD" id="cd06257">
    <property type="entry name" value="DnaJ"/>
    <property type="match status" value="1"/>
</dbReference>
<dbReference type="PANTHER" id="PTHR43096">
    <property type="entry name" value="DNAJ HOMOLOG 1, MITOCHONDRIAL-RELATED"/>
    <property type="match status" value="1"/>
</dbReference>
<keyword evidence="1" id="KW-0479">Metal-binding</keyword>
<dbReference type="Pfam" id="PF00226">
    <property type="entry name" value="DnaJ"/>
    <property type="match status" value="1"/>
</dbReference>
<dbReference type="PROSITE" id="PS00636">
    <property type="entry name" value="DNAJ_1"/>
    <property type="match status" value="1"/>
</dbReference>
<dbReference type="InterPro" id="IPR008971">
    <property type="entry name" value="HSP40/DnaJ_pept-bd"/>
</dbReference>
<dbReference type="SUPFAM" id="SSF46565">
    <property type="entry name" value="Chaperone J-domain"/>
    <property type="match status" value="1"/>
</dbReference>
<keyword evidence="8" id="KW-1185">Reference proteome</keyword>
<dbReference type="PROSITE" id="PS50076">
    <property type="entry name" value="DNAJ_2"/>
    <property type="match status" value="1"/>
</dbReference>
<sequence>MGVEYKDYYKLLGVSRSASKEEISKAFKKLARKYHPDLNPDNKESEQKFKEVSEAYEVLKDDEKRKLYDQLGANWQQGQNFSQQPGFGSYQRQHSGNSDFSDFFESFFGSGAGGFNGGFGSQGGFSGGSSFNMRSRKGSDIESDLSLSLEEAYKGGNKNVTLQDMNAKPRLLNINIPAGIKNGGRIRLSGQGNHGMGTGKAGDLILTIHILDHPIFKLEGNDVIYELNLAPWEAALGVSVRVPTLDSNVELNIPPGVNSGVKLRLKERGLGNIKDKTGKGDQLVKINIKTPKDLSAVEKEKWEELAKISSFKAR</sequence>
<proteinExistence type="predicted"/>
<dbReference type="InterPro" id="IPR018253">
    <property type="entry name" value="DnaJ_domain_CS"/>
</dbReference>
<evidence type="ECO:0000256" key="1">
    <source>
        <dbReference type="ARBA" id="ARBA00022723"/>
    </source>
</evidence>
<dbReference type="GO" id="GO:0042026">
    <property type="term" value="P:protein refolding"/>
    <property type="evidence" value="ECO:0007669"/>
    <property type="project" value="TreeGrafter"/>
</dbReference>
<reference evidence="7 8" key="1">
    <citation type="submission" date="2016-12" db="EMBL/GenBank/DDBJ databases">
        <authorList>
            <person name="Song W.-J."/>
            <person name="Kurnit D.M."/>
        </authorList>
    </citation>
    <scope>NUCLEOTIDE SEQUENCE [LARGE SCALE GENOMIC DNA]</scope>
    <source>
        <strain evidence="7 8">DSM 11393</strain>
    </source>
</reference>
<keyword evidence="7" id="KW-0238">DNA-binding</keyword>
<feature type="domain" description="J" evidence="6">
    <location>
        <begin position="7"/>
        <end position="72"/>
    </location>
</feature>
<protein>
    <submittedName>
        <fullName evidence="7">Curved DNA-binding protein</fullName>
    </submittedName>
</protein>
<dbReference type="CDD" id="cd10747">
    <property type="entry name" value="DnaJ_C"/>
    <property type="match status" value="1"/>
</dbReference>
<keyword evidence="2" id="KW-0677">Repeat</keyword>
<keyword evidence="3" id="KW-0863">Zinc-finger</keyword>
<evidence type="ECO:0000256" key="3">
    <source>
        <dbReference type="ARBA" id="ARBA00022771"/>
    </source>
</evidence>
<dbReference type="EMBL" id="FRDI01000003">
    <property type="protein sequence ID" value="SHN54766.1"/>
    <property type="molecule type" value="Genomic_DNA"/>
</dbReference>
<evidence type="ECO:0000256" key="5">
    <source>
        <dbReference type="ARBA" id="ARBA00023186"/>
    </source>
</evidence>
<name>A0A1M7S8G1_9BACT</name>
<dbReference type="FunFam" id="1.10.287.110:FF:000034">
    <property type="entry name" value="Chaperone protein DnaJ"/>
    <property type="match status" value="1"/>
</dbReference>
<dbReference type="OrthoDB" id="9779889at2"/>
<evidence type="ECO:0000256" key="4">
    <source>
        <dbReference type="ARBA" id="ARBA00022833"/>
    </source>
</evidence>
<dbReference type="Gene3D" id="1.10.287.110">
    <property type="entry name" value="DnaJ domain"/>
    <property type="match status" value="1"/>
</dbReference>
<dbReference type="Proteomes" id="UP000186469">
    <property type="component" value="Unassembled WGS sequence"/>
</dbReference>
<evidence type="ECO:0000259" key="6">
    <source>
        <dbReference type="PROSITE" id="PS50076"/>
    </source>
</evidence>
<evidence type="ECO:0000256" key="2">
    <source>
        <dbReference type="ARBA" id="ARBA00022737"/>
    </source>
</evidence>